<evidence type="ECO:0000313" key="12">
    <source>
        <dbReference type="RefSeq" id="XP_031552861.1"/>
    </source>
</evidence>
<dbReference type="RefSeq" id="XP_031552863.1">
    <property type="nucleotide sequence ID" value="XM_031697003.1"/>
</dbReference>
<feature type="compositionally biased region" description="Low complexity" evidence="7">
    <location>
        <begin position="443"/>
        <end position="455"/>
    </location>
</feature>
<dbReference type="AlphaFoldDB" id="A0A6P8HJU1"/>
<gene>
    <name evidence="10 11 12 13 14" type="primary">LOC116290031</name>
</gene>
<evidence type="ECO:0000313" key="9">
    <source>
        <dbReference type="Proteomes" id="UP000515163"/>
    </source>
</evidence>
<organism evidence="9 11">
    <name type="scientific">Actinia tenebrosa</name>
    <name type="common">Australian red waratah sea anemone</name>
    <dbReference type="NCBI Taxonomy" id="6105"/>
    <lineage>
        <taxon>Eukaryota</taxon>
        <taxon>Metazoa</taxon>
        <taxon>Cnidaria</taxon>
        <taxon>Anthozoa</taxon>
        <taxon>Hexacorallia</taxon>
        <taxon>Actiniaria</taxon>
        <taxon>Actiniidae</taxon>
        <taxon>Actinia</taxon>
    </lineage>
</organism>
<evidence type="ECO:0000256" key="3">
    <source>
        <dbReference type="ARBA" id="ARBA00023125"/>
    </source>
</evidence>
<feature type="region of interest" description="Disordered" evidence="7">
    <location>
        <begin position="353"/>
        <end position="421"/>
    </location>
</feature>
<dbReference type="InterPro" id="IPR001766">
    <property type="entry name" value="Fork_head_dom"/>
</dbReference>
<proteinExistence type="predicted"/>
<dbReference type="GO" id="GO:0000987">
    <property type="term" value="F:cis-regulatory region sequence-specific DNA binding"/>
    <property type="evidence" value="ECO:0007669"/>
    <property type="project" value="TreeGrafter"/>
</dbReference>
<dbReference type="RefSeq" id="XP_031552861.1">
    <property type="nucleotide sequence ID" value="XM_031697001.1"/>
</dbReference>
<keyword evidence="2" id="KW-0805">Transcription regulation</keyword>
<reference evidence="10 11" key="1">
    <citation type="submission" date="2025-04" db="UniProtKB">
        <authorList>
            <consortium name="RefSeq"/>
        </authorList>
    </citation>
    <scope>IDENTIFICATION</scope>
    <source>
        <tissue evidence="10 11">Tentacle</tissue>
    </source>
</reference>
<dbReference type="PANTHER" id="PTHR13962">
    <property type="entry name" value="FORKHEAD BOX PROTEIN N3-LIKE PROTEIN-RELATED"/>
    <property type="match status" value="1"/>
</dbReference>
<keyword evidence="4" id="KW-0804">Transcription</keyword>
<comment type="subcellular location">
    <subcellularLocation>
        <location evidence="1 6">Nucleus</location>
    </subcellularLocation>
</comment>
<evidence type="ECO:0000256" key="1">
    <source>
        <dbReference type="ARBA" id="ARBA00004123"/>
    </source>
</evidence>
<dbReference type="PROSITE" id="PS50039">
    <property type="entry name" value="FORK_HEAD_3"/>
    <property type="match status" value="1"/>
</dbReference>
<evidence type="ECO:0000256" key="4">
    <source>
        <dbReference type="ARBA" id="ARBA00023163"/>
    </source>
</evidence>
<evidence type="ECO:0000259" key="8">
    <source>
        <dbReference type="PROSITE" id="PS50039"/>
    </source>
</evidence>
<dbReference type="Pfam" id="PF00250">
    <property type="entry name" value="Forkhead"/>
    <property type="match status" value="1"/>
</dbReference>
<feature type="compositionally biased region" description="Basic and acidic residues" evidence="7">
    <location>
        <begin position="375"/>
        <end position="385"/>
    </location>
</feature>
<dbReference type="Proteomes" id="UP000515163">
    <property type="component" value="Unplaced"/>
</dbReference>
<sequence>MPPIRKSDIVKTRLSQGPYLSRSVNGPSLETELGNEKENLSSSCFGAIRTVKDADNDLTSLNWLSRNDVLRGFDVGSSVPPMSPQRENGSEFPNELDSGAAHNGSTNGDNFSNKQKSPSKPPYSFSSLIFMAIEESPNKRLPVKDIYNWIMDRFPYFRDARLGWKNSVRHNLSLNKCFKKVDKFKGGVQNVGKGSLWTVDPDYRPNLLQALRKTPSYNSFHHLISTPPPSPQNESYALKGINGNSKYDANSSDVDPDAEAEAVATMCLIATPPEIRAAEIVRCQSCPPSASEEDSLVKRAKAYFYKHRGSFSGIPTMVKDFHYKRRYGLSSSMGRLIEASKLKGCNISPDSSLDGEFEFDHNSESDENEDSDIEENMKKVIKQDELSDSGCGQGFEDEFDGKNITKNNPNRRKNKKSKEEKLSDYAGADALLSLANSACSIVSSKEGSKSSSPVVTQSPSCVRASS</sequence>
<feature type="domain" description="Fork-head" evidence="8">
    <location>
        <begin position="120"/>
        <end position="209"/>
    </location>
</feature>
<evidence type="ECO:0000313" key="10">
    <source>
        <dbReference type="RefSeq" id="XP_031552859.1"/>
    </source>
</evidence>
<evidence type="ECO:0000256" key="5">
    <source>
        <dbReference type="ARBA" id="ARBA00023242"/>
    </source>
</evidence>
<dbReference type="OrthoDB" id="5954824at2759"/>
<keyword evidence="3 6" id="KW-0238">DNA-binding</keyword>
<feature type="compositionally biased region" description="Acidic residues" evidence="7">
    <location>
        <begin position="365"/>
        <end position="374"/>
    </location>
</feature>
<dbReference type="SUPFAM" id="SSF46785">
    <property type="entry name" value="Winged helix' DNA-binding domain"/>
    <property type="match status" value="1"/>
</dbReference>
<dbReference type="KEGG" id="aten:116290031"/>
<evidence type="ECO:0000313" key="13">
    <source>
        <dbReference type="RefSeq" id="XP_031552862.1"/>
    </source>
</evidence>
<keyword evidence="9" id="KW-1185">Reference proteome</keyword>
<dbReference type="FunFam" id="1.10.10.10:FF:000135">
    <property type="entry name" value="forkhead box protein G1"/>
    <property type="match status" value="1"/>
</dbReference>
<dbReference type="InterPro" id="IPR030456">
    <property type="entry name" value="TF_fork_head_CS_2"/>
</dbReference>
<dbReference type="GO" id="GO:0003700">
    <property type="term" value="F:DNA-binding transcription factor activity"/>
    <property type="evidence" value="ECO:0007669"/>
    <property type="project" value="InterPro"/>
</dbReference>
<feature type="DNA-binding region" description="Fork-head" evidence="6">
    <location>
        <begin position="120"/>
        <end position="209"/>
    </location>
</feature>
<keyword evidence="5 6" id="KW-0539">Nucleus</keyword>
<dbReference type="PANTHER" id="PTHR13962:SF22">
    <property type="entry name" value="FORKHEAD BOX PROTEIN N3-LIKE PROTEIN"/>
    <property type="match status" value="1"/>
</dbReference>
<dbReference type="SMART" id="SM00339">
    <property type="entry name" value="FH"/>
    <property type="match status" value="1"/>
</dbReference>
<feature type="region of interest" description="Disordered" evidence="7">
    <location>
        <begin position="1"/>
        <end position="37"/>
    </location>
</feature>
<accession>A0A6P8HJU1</accession>
<dbReference type="GeneID" id="116290031"/>
<dbReference type="RefSeq" id="XP_031552862.1">
    <property type="nucleotide sequence ID" value="XM_031697002.1"/>
</dbReference>
<feature type="region of interest" description="Disordered" evidence="7">
    <location>
        <begin position="75"/>
        <end position="120"/>
    </location>
</feature>
<dbReference type="GO" id="GO:0005634">
    <property type="term" value="C:nucleus"/>
    <property type="evidence" value="ECO:0007669"/>
    <property type="project" value="UniProtKB-SubCell"/>
</dbReference>
<dbReference type="PRINTS" id="PR00053">
    <property type="entry name" value="FORKHEAD"/>
</dbReference>
<feature type="region of interest" description="Disordered" evidence="7">
    <location>
        <begin position="443"/>
        <end position="466"/>
    </location>
</feature>
<dbReference type="RefSeq" id="XP_031552860.1">
    <property type="nucleotide sequence ID" value="XM_031697000.1"/>
</dbReference>
<feature type="compositionally biased region" description="Basic and acidic residues" evidence="7">
    <location>
        <begin position="1"/>
        <end position="11"/>
    </location>
</feature>
<dbReference type="PROSITE" id="PS00657">
    <property type="entry name" value="FORK_HEAD_1"/>
    <property type="match status" value="1"/>
</dbReference>
<evidence type="ECO:0000256" key="7">
    <source>
        <dbReference type="SAM" id="MobiDB-lite"/>
    </source>
</evidence>
<evidence type="ECO:0000313" key="11">
    <source>
        <dbReference type="RefSeq" id="XP_031552860.1"/>
    </source>
</evidence>
<dbReference type="InterPro" id="IPR036388">
    <property type="entry name" value="WH-like_DNA-bd_sf"/>
</dbReference>
<dbReference type="InterPro" id="IPR036390">
    <property type="entry name" value="WH_DNA-bd_sf"/>
</dbReference>
<dbReference type="PROSITE" id="PS00658">
    <property type="entry name" value="FORK_HEAD_2"/>
    <property type="match status" value="1"/>
</dbReference>
<evidence type="ECO:0000313" key="14">
    <source>
        <dbReference type="RefSeq" id="XP_031552863.1"/>
    </source>
</evidence>
<feature type="compositionally biased region" description="Polar residues" evidence="7">
    <location>
        <begin position="456"/>
        <end position="466"/>
    </location>
</feature>
<dbReference type="Gene3D" id="1.10.10.10">
    <property type="entry name" value="Winged helix-like DNA-binding domain superfamily/Winged helix DNA-binding domain"/>
    <property type="match status" value="1"/>
</dbReference>
<name>A0A6P8HJU1_ACTTE</name>
<evidence type="ECO:0000256" key="6">
    <source>
        <dbReference type="PROSITE-ProRule" id="PRU00089"/>
    </source>
</evidence>
<dbReference type="RefSeq" id="XP_031552859.1">
    <property type="nucleotide sequence ID" value="XM_031696999.1"/>
</dbReference>
<protein>
    <submittedName>
        <fullName evidence="10 11">Forkhead box protein N2-like isoform X1</fullName>
    </submittedName>
</protein>
<dbReference type="InterPro" id="IPR047119">
    <property type="entry name" value="FOXN2/3-like"/>
</dbReference>
<dbReference type="InterPro" id="IPR018122">
    <property type="entry name" value="TF_fork_head_CS_1"/>
</dbReference>
<evidence type="ECO:0000256" key="2">
    <source>
        <dbReference type="ARBA" id="ARBA00023015"/>
    </source>
</evidence>